<evidence type="ECO:0000256" key="1">
    <source>
        <dbReference type="ARBA" id="ARBA00006987"/>
    </source>
</evidence>
<dbReference type="PANTHER" id="PTHR42928">
    <property type="entry name" value="TRICARBOXYLATE-BINDING PROTEIN"/>
    <property type="match status" value="1"/>
</dbReference>
<reference evidence="3 4" key="1">
    <citation type="submission" date="2017-05" db="EMBL/GenBank/DDBJ databases">
        <title>Genome of Polynucleobacter sp. MWH-Feld-100.</title>
        <authorList>
            <person name="Hahn M.W."/>
        </authorList>
    </citation>
    <scope>NUCLEOTIDE SEQUENCE [LARGE SCALE GENOMIC DNA]</scope>
    <source>
        <strain evidence="3 4">MWH-Feld-100</strain>
    </source>
</reference>
<dbReference type="PANTHER" id="PTHR42928:SF5">
    <property type="entry name" value="BLR1237 PROTEIN"/>
    <property type="match status" value="1"/>
</dbReference>
<dbReference type="Gene3D" id="3.40.190.10">
    <property type="entry name" value="Periplasmic binding protein-like II"/>
    <property type="match status" value="1"/>
</dbReference>
<dbReference type="InterPro" id="IPR042100">
    <property type="entry name" value="Bug_dom1"/>
</dbReference>
<comment type="caution">
    <text evidence="3">The sequence shown here is derived from an EMBL/GenBank/DDBJ whole genome shotgun (WGS) entry which is preliminary data.</text>
</comment>
<dbReference type="CDD" id="cd07012">
    <property type="entry name" value="PBP2_Bug_TTT"/>
    <property type="match status" value="1"/>
</dbReference>
<gene>
    <name evidence="3" type="ORF">CBI31_02580</name>
</gene>
<keyword evidence="4" id="KW-1185">Reference proteome</keyword>
<organism evidence="3 4">
    <name type="scientific">Polynucleobacter campilacus</name>
    <dbReference type="NCBI Taxonomy" id="1743163"/>
    <lineage>
        <taxon>Bacteria</taxon>
        <taxon>Pseudomonadati</taxon>
        <taxon>Pseudomonadota</taxon>
        <taxon>Betaproteobacteria</taxon>
        <taxon>Burkholderiales</taxon>
        <taxon>Burkholderiaceae</taxon>
        <taxon>Polynucleobacter</taxon>
    </lineage>
</organism>
<evidence type="ECO:0000256" key="2">
    <source>
        <dbReference type="SAM" id="SignalP"/>
    </source>
</evidence>
<sequence length="326" mass="34660">MNYQTHFKRFAGILLSLTALTSLSHAADVFPSKPLKIIVTAAPGGTTDIASRALADQLGRELGQSVLVENKAGAAGIIALQALIASPADGYTMAMGNIGTNAINYALYKSLPYKSEDMRAISVVLATPNVMVVNSALPVKTVADFVALAKANPGKYSFASSGRGQSIHMSGELFKNMSGIDIVHVPYKGAGPALIDLLAGQVTMMVDNLPSSIEHIRSGKLRALAVTSKTRNPDLPDVPTMQEAGYPNFEVIAWFGLFVPAKTPQPAVDKIYAALKKVLNSPETKAKWKDLGGWGIGDTPANTDLFVAAEKKKWEDVAVQAKIPRE</sequence>
<evidence type="ECO:0000313" key="3">
    <source>
        <dbReference type="EMBL" id="OWS71138.1"/>
    </source>
</evidence>
<comment type="similarity">
    <text evidence="1">Belongs to the UPF0065 (bug) family.</text>
</comment>
<dbReference type="Proteomes" id="UP000197528">
    <property type="component" value="Unassembled WGS sequence"/>
</dbReference>
<dbReference type="Gene3D" id="3.40.190.150">
    <property type="entry name" value="Bordetella uptake gene, domain 1"/>
    <property type="match status" value="1"/>
</dbReference>
<protein>
    <submittedName>
        <fullName evidence="3">ABC transporter substrate-binding protein</fullName>
    </submittedName>
</protein>
<dbReference type="PIRSF" id="PIRSF017082">
    <property type="entry name" value="YflP"/>
    <property type="match status" value="1"/>
</dbReference>
<dbReference type="AlphaFoldDB" id="A0A254PXZ8"/>
<proteinExistence type="inferred from homology"/>
<dbReference type="InterPro" id="IPR005064">
    <property type="entry name" value="BUG"/>
</dbReference>
<feature type="signal peptide" evidence="2">
    <location>
        <begin position="1"/>
        <end position="26"/>
    </location>
</feature>
<dbReference type="EMBL" id="NGUP01000001">
    <property type="protein sequence ID" value="OWS71138.1"/>
    <property type="molecule type" value="Genomic_DNA"/>
</dbReference>
<accession>A0A254PXZ8</accession>
<name>A0A254PXZ8_9BURK</name>
<keyword evidence="2" id="KW-0732">Signal</keyword>
<dbReference type="SUPFAM" id="SSF53850">
    <property type="entry name" value="Periplasmic binding protein-like II"/>
    <property type="match status" value="1"/>
</dbReference>
<dbReference type="OrthoDB" id="8678477at2"/>
<dbReference type="Pfam" id="PF03401">
    <property type="entry name" value="TctC"/>
    <property type="match status" value="1"/>
</dbReference>
<dbReference type="RefSeq" id="WP_088524845.1">
    <property type="nucleotide sequence ID" value="NZ_NGUP01000001.1"/>
</dbReference>
<evidence type="ECO:0000313" key="4">
    <source>
        <dbReference type="Proteomes" id="UP000197528"/>
    </source>
</evidence>
<feature type="chain" id="PRO_5012603523" evidence="2">
    <location>
        <begin position="27"/>
        <end position="326"/>
    </location>
</feature>